<accession>A0A8C5BT87</accession>
<dbReference type="SUPFAM" id="SSF53335">
    <property type="entry name" value="S-adenosyl-L-methionine-dependent methyltransferases"/>
    <property type="match status" value="1"/>
</dbReference>
<keyword evidence="2" id="KW-0808">Transferase</keyword>
<dbReference type="CDD" id="cd02440">
    <property type="entry name" value="AdoMet_MTases"/>
    <property type="match status" value="1"/>
</dbReference>
<dbReference type="GO" id="GO:0005634">
    <property type="term" value="C:nucleus"/>
    <property type="evidence" value="ECO:0007669"/>
    <property type="project" value="TreeGrafter"/>
</dbReference>
<evidence type="ECO:0000259" key="4">
    <source>
        <dbReference type="PROSITE" id="PS51559"/>
    </source>
</evidence>
<dbReference type="Gene3D" id="3.40.50.150">
    <property type="entry name" value="Vaccinia Virus protein VP39"/>
    <property type="match status" value="1"/>
</dbReference>
<evidence type="ECO:0000256" key="2">
    <source>
        <dbReference type="ARBA" id="ARBA00022679"/>
    </source>
</evidence>
<evidence type="ECO:0000256" key="1">
    <source>
        <dbReference type="ARBA" id="ARBA00022603"/>
    </source>
</evidence>
<dbReference type="GO" id="GO:0030731">
    <property type="term" value="F:guanidinoacetate N-methyltransferase activity"/>
    <property type="evidence" value="ECO:0007669"/>
    <property type="project" value="TreeGrafter"/>
</dbReference>
<proteinExistence type="predicted"/>
<sequence length="231" mass="25825">MTTAAPIFTKGEDCKQGWHDASAGYNEADTHLEILGKPVMERWETPYMHSLATVASSKGGRVLEIGFGMAIAATKVESFPIEEHWIIECNDGVFARLQEWAKAQPHKIVPLKGLWEEVVPTLPDNHFDGTTESNRNPELSIRLLNTSSAHAHRLLKPGGVLTYCNLTSWGDLLKAKFNSIDTMFQETQMSHLLQAGFKKEKISTTTMDIVAPAECKYYSFNKMITPTILKE</sequence>
<keyword evidence="1" id="KW-0489">Methyltransferase</keyword>
<keyword evidence="3" id="KW-0949">S-adenosyl-L-methionine</keyword>
<reference evidence="5" key="1">
    <citation type="submission" date="2025-08" db="UniProtKB">
        <authorList>
            <consortium name="Ensembl"/>
        </authorList>
    </citation>
    <scope>IDENTIFICATION</scope>
</reference>
<reference evidence="5" key="2">
    <citation type="submission" date="2025-09" db="UniProtKB">
        <authorList>
            <consortium name="Ensembl"/>
        </authorList>
    </citation>
    <scope>IDENTIFICATION</scope>
</reference>
<protein>
    <submittedName>
        <fullName evidence="5">Guanidinoacetate N-methyltransferase</fullName>
    </submittedName>
</protein>
<organism evidence="5 6">
    <name type="scientific">Gadus morhua</name>
    <name type="common">Atlantic cod</name>
    <dbReference type="NCBI Taxonomy" id="8049"/>
    <lineage>
        <taxon>Eukaryota</taxon>
        <taxon>Metazoa</taxon>
        <taxon>Chordata</taxon>
        <taxon>Craniata</taxon>
        <taxon>Vertebrata</taxon>
        <taxon>Euteleostomi</taxon>
        <taxon>Actinopterygii</taxon>
        <taxon>Neopterygii</taxon>
        <taxon>Teleostei</taxon>
        <taxon>Neoteleostei</taxon>
        <taxon>Acanthomorphata</taxon>
        <taxon>Zeiogadaria</taxon>
        <taxon>Gadariae</taxon>
        <taxon>Gadiformes</taxon>
        <taxon>Gadoidei</taxon>
        <taxon>Gadidae</taxon>
        <taxon>Gadus</taxon>
    </lineage>
</organism>
<dbReference type="PANTHER" id="PTHR32379">
    <property type="entry name" value="GUANIDINOACETATE N-METHYLTRANSFERASE"/>
    <property type="match status" value="1"/>
</dbReference>
<evidence type="ECO:0000313" key="5">
    <source>
        <dbReference type="Ensembl" id="ENSGMOP00000051607.1"/>
    </source>
</evidence>
<dbReference type="InterPro" id="IPR029063">
    <property type="entry name" value="SAM-dependent_MTases_sf"/>
</dbReference>
<dbReference type="PANTHER" id="PTHR32379:SF1">
    <property type="entry name" value="GUANIDINOACETATE N-METHYLTRANSFERASE"/>
    <property type="match status" value="1"/>
</dbReference>
<dbReference type="GeneTree" id="ENSGT00390000018061"/>
<keyword evidence="6" id="KW-1185">Reference proteome</keyword>
<dbReference type="GO" id="GO:0005737">
    <property type="term" value="C:cytoplasm"/>
    <property type="evidence" value="ECO:0007669"/>
    <property type="project" value="TreeGrafter"/>
</dbReference>
<dbReference type="GO" id="GO:0006601">
    <property type="term" value="P:creatine biosynthetic process"/>
    <property type="evidence" value="ECO:0007669"/>
    <property type="project" value="TreeGrafter"/>
</dbReference>
<dbReference type="InterPro" id="IPR026480">
    <property type="entry name" value="RMT2_dom"/>
</dbReference>
<dbReference type="InterPro" id="IPR051038">
    <property type="entry name" value="RMT2/GAMT_Mtase"/>
</dbReference>
<dbReference type="AlphaFoldDB" id="A0A8C5BT87"/>
<gene>
    <name evidence="5" type="primary">gamt</name>
</gene>
<evidence type="ECO:0000313" key="6">
    <source>
        <dbReference type="Proteomes" id="UP000694546"/>
    </source>
</evidence>
<evidence type="ECO:0000256" key="3">
    <source>
        <dbReference type="ARBA" id="ARBA00022691"/>
    </source>
</evidence>
<dbReference type="Proteomes" id="UP000694546">
    <property type="component" value="Chromosome 12"/>
</dbReference>
<name>A0A8C5BT87_GADMO</name>
<dbReference type="Ensembl" id="ENSGMOT00000067699.1">
    <property type="protein sequence ID" value="ENSGMOP00000051607.1"/>
    <property type="gene ID" value="ENSGMOG00000001163.2"/>
</dbReference>
<feature type="domain" description="RMT2" evidence="4">
    <location>
        <begin position="9"/>
        <end position="231"/>
    </location>
</feature>
<dbReference type="PROSITE" id="PS51559">
    <property type="entry name" value="SAM_RMT2"/>
    <property type="match status" value="1"/>
</dbReference>